<comment type="caution">
    <text evidence="2">The sequence shown here is derived from an EMBL/GenBank/DDBJ whole genome shotgun (WGS) entry which is preliminary data.</text>
</comment>
<protein>
    <submittedName>
        <fullName evidence="2">Uncharacterized protein</fullName>
    </submittedName>
</protein>
<accession>A0A6P0UFA5</accession>
<evidence type="ECO:0000256" key="1">
    <source>
        <dbReference type="SAM" id="Phobius"/>
    </source>
</evidence>
<dbReference type="RefSeq" id="WP_163692433.1">
    <property type="nucleotide sequence ID" value="NZ_FXTW01000001.1"/>
</dbReference>
<keyword evidence="1" id="KW-0472">Membrane</keyword>
<organism evidence="2 3">
    <name type="scientific">Muriicola jejuensis</name>
    <dbReference type="NCBI Taxonomy" id="504488"/>
    <lineage>
        <taxon>Bacteria</taxon>
        <taxon>Pseudomonadati</taxon>
        <taxon>Bacteroidota</taxon>
        <taxon>Flavobacteriia</taxon>
        <taxon>Flavobacteriales</taxon>
        <taxon>Flavobacteriaceae</taxon>
        <taxon>Muriicola</taxon>
    </lineage>
</organism>
<reference evidence="2 3" key="1">
    <citation type="submission" date="2020-01" db="EMBL/GenBank/DDBJ databases">
        <title>Muriicola jejuensis KCTC 22299.</title>
        <authorList>
            <person name="Wang G."/>
        </authorList>
    </citation>
    <scope>NUCLEOTIDE SEQUENCE [LARGE SCALE GENOMIC DNA]</scope>
    <source>
        <strain evidence="2 3">KCTC 22299</strain>
    </source>
</reference>
<gene>
    <name evidence="2" type="ORF">GWK09_07860</name>
</gene>
<sequence length="180" mass="20400">MENADQLLTLIQVAIAVAGFAGIIGTFQFKKGEIIRRGDAVGLAVVVNTGLMSAFYSTLPLLLMNFDINESTVWAISSGMTCIIYAYFSIDIATRLKNFKTYKSFNKIIIYLLFVVGFLIIAINFLNAFNIVFKREFGPFYISLIYSLGLVCYMFSRLLLRPIWRTLRKQESENLNKDDA</sequence>
<feature type="transmembrane region" description="Helical" evidence="1">
    <location>
        <begin position="108"/>
        <end position="133"/>
    </location>
</feature>
<dbReference type="AlphaFoldDB" id="A0A6P0UFA5"/>
<proteinExistence type="predicted"/>
<evidence type="ECO:0000313" key="3">
    <source>
        <dbReference type="Proteomes" id="UP000468443"/>
    </source>
</evidence>
<dbReference type="EMBL" id="JAABOP010000001">
    <property type="protein sequence ID" value="NER10428.1"/>
    <property type="molecule type" value="Genomic_DNA"/>
</dbReference>
<dbReference type="Proteomes" id="UP000468443">
    <property type="component" value="Unassembled WGS sequence"/>
</dbReference>
<keyword evidence="1" id="KW-0812">Transmembrane</keyword>
<keyword evidence="1" id="KW-1133">Transmembrane helix</keyword>
<feature type="transmembrane region" description="Helical" evidence="1">
    <location>
        <begin position="41"/>
        <end position="59"/>
    </location>
</feature>
<keyword evidence="3" id="KW-1185">Reference proteome</keyword>
<name>A0A6P0UFA5_9FLAO</name>
<feature type="transmembrane region" description="Helical" evidence="1">
    <location>
        <begin position="139"/>
        <end position="160"/>
    </location>
</feature>
<feature type="transmembrane region" description="Helical" evidence="1">
    <location>
        <begin position="71"/>
        <end position="88"/>
    </location>
</feature>
<evidence type="ECO:0000313" key="2">
    <source>
        <dbReference type="EMBL" id="NER10428.1"/>
    </source>
</evidence>
<feature type="transmembrane region" description="Helical" evidence="1">
    <location>
        <begin position="6"/>
        <end position="29"/>
    </location>
</feature>